<evidence type="ECO:0000256" key="4">
    <source>
        <dbReference type="ARBA" id="ARBA00023163"/>
    </source>
</evidence>
<dbReference type="SUPFAM" id="SSF46785">
    <property type="entry name" value="Winged helix' DNA-binding domain"/>
    <property type="match status" value="1"/>
</dbReference>
<dbReference type="AlphaFoldDB" id="A0A1I7HWH9"/>
<dbReference type="STRING" id="1224947.SAMN05216480_11188"/>
<keyword evidence="6" id="KW-1185">Reference proteome</keyword>
<dbReference type="InterPro" id="IPR036388">
    <property type="entry name" value="WH-like_DNA-bd_sf"/>
</dbReference>
<dbReference type="Proteomes" id="UP000199138">
    <property type="component" value="Unassembled WGS sequence"/>
</dbReference>
<evidence type="ECO:0000313" key="5">
    <source>
        <dbReference type="EMBL" id="SFU65043.1"/>
    </source>
</evidence>
<sequence length="128" mass="15066">MDIKQLNKSELQIMKYLWKLEKGFMKDIVSEFPEPKPAYTTISTLLSRMCKKGYVDFEKLGRDKLYYPVLEKESYFSGQVKSMISNFFDNSASQFASFFTKDKNMSIEELEEIEKLVQKSIQQKKADE</sequence>
<gene>
    <name evidence="5" type="ORF">SAMN05216480_11188</name>
</gene>
<evidence type="ECO:0000256" key="3">
    <source>
        <dbReference type="ARBA" id="ARBA00023125"/>
    </source>
</evidence>
<accession>A0A1I7HWH9</accession>
<evidence type="ECO:0000256" key="1">
    <source>
        <dbReference type="ARBA" id="ARBA00011046"/>
    </source>
</evidence>
<dbReference type="Gene3D" id="1.10.4040.10">
    <property type="entry name" value="Penicillinase repressor domain"/>
    <property type="match status" value="1"/>
</dbReference>
<dbReference type="PIRSF" id="PIRSF019455">
    <property type="entry name" value="CopR_AtkY"/>
    <property type="match status" value="1"/>
</dbReference>
<comment type="similarity">
    <text evidence="1">Belongs to the BlaI transcriptional regulatory family.</text>
</comment>
<dbReference type="GO" id="GO:0045892">
    <property type="term" value="P:negative regulation of DNA-templated transcription"/>
    <property type="evidence" value="ECO:0007669"/>
    <property type="project" value="InterPro"/>
</dbReference>
<dbReference type="Gene3D" id="1.10.10.10">
    <property type="entry name" value="Winged helix-like DNA-binding domain superfamily/Winged helix DNA-binding domain"/>
    <property type="match status" value="1"/>
</dbReference>
<name>A0A1I7HWH9_9FLAO</name>
<evidence type="ECO:0000256" key="2">
    <source>
        <dbReference type="ARBA" id="ARBA00023015"/>
    </source>
</evidence>
<reference evidence="5 6" key="1">
    <citation type="submission" date="2016-10" db="EMBL/GenBank/DDBJ databases">
        <authorList>
            <person name="de Groot N.N."/>
        </authorList>
    </citation>
    <scope>NUCLEOTIDE SEQUENCE [LARGE SCALE GENOMIC DNA]</scope>
    <source>
        <strain evidence="5 6">CGMCC 1.12333</strain>
    </source>
</reference>
<dbReference type="InterPro" id="IPR036390">
    <property type="entry name" value="WH_DNA-bd_sf"/>
</dbReference>
<dbReference type="EMBL" id="FPBK01000011">
    <property type="protein sequence ID" value="SFU65043.1"/>
    <property type="molecule type" value="Genomic_DNA"/>
</dbReference>
<organism evidence="5 6">
    <name type="scientific">Pustulibacterium marinum</name>
    <dbReference type="NCBI Taxonomy" id="1224947"/>
    <lineage>
        <taxon>Bacteria</taxon>
        <taxon>Pseudomonadati</taxon>
        <taxon>Bacteroidota</taxon>
        <taxon>Flavobacteriia</taxon>
        <taxon>Flavobacteriales</taxon>
        <taxon>Flavobacteriaceae</taxon>
        <taxon>Pustulibacterium</taxon>
    </lineage>
</organism>
<dbReference type="InterPro" id="IPR005650">
    <property type="entry name" value="BlaI_family"/>
</dbReference>
<dbReference type="GO" id="GO:0003677">
    <property type="term" value="F:DNA binding"/>
    <property type="evidence" value="ECO:0007669"/>
    <property type="project" value="UniProtKB-KW"/>
</dbReference>
<keyword evidence="4" id="KW-0804">Transcription</keyword>
<keyword evidence="3" id="KW-0238">DNA-binding</keyword>
<dbReference type="RefSeq" id="WP_317040084.1">
    <property type="nucleotide sequence ID" value="NZ_FPBK01000011.1"/>
</dbReference>
<dbReference type="Pfam" id="PF03965">
    <property type="entry name" value="Penicillinase_R"/>
    <property type="match status" value="1"/>
</dbReference>
<proteinExistence type="inferred from homology"/>
<evidence type="ECO:0000313" key="6">
    <source>
        <dbReference type="Proteomes" id="UP000199138"/>
    </source>
</evidence>
<protein>
    <submittedName>
        <fullName evidence="5">Predicted transcriptional regulator</fullName>
    </submittedName>
</protein>
<keyword evidence="2" id="KW-0805">Transcription regulation</keyword>